<proteinExistence type="predicted"/>
<comment type="caution">
    <text evidence="1">The sequence shown here is derived from an EMBL/GenBank/DDBJ whole genome shotgun (WGS) entry which is preliminary data.</text>
</comment>
<keyword evidence="2" id="KW-1185">Reference proteome</keyword>
<organism evidence="1 2">
    <name type="scientific">Syncephalastrum racemosum</name>
    <name type="common">Filamentous fungus</name>
    <dbReference type="NCBI Taxonomy" id="13706"/>
    <lineage>
        <taxon>Eukaryota</taxon>
        <taxon>Fungi</taxon>
        <taxon>Fungi incertae sedis</taxon>
        <taxon>Mucoromycota</taxon>
        <taxon>Mucoromycotina</taxon>
        <taxon>Mucoromycetes</taxon>
        <taxon>Mucorales</taxon>
        <taxon>Syncephalastraceae</taxon>
        <taxon>Syncephalastrum</taxon>
    </lineage>
</organism>
<sequence length="206" mass="23168">MCLSNAPVPIRTGSCITLRTRKIKTNRPPRHTSKQCCRSDAPLLVRLSIAIRMPYNVNLEKRRNYHAEILIPVFAITSRYKLLYAKWPIPESKICKSDTDTNSRIIDVSSDALPGHTRKGSDLGMSGIGTAPLEQWTCHPWSNISNDRGNPCPCEIHVSRPGMYCIQSAEAEGLTVALFRSSWSSSMFVTLDMTTIRKASRYLMPR</sequence>
<evidence type="ECO:0000313" key="2">
    <source>
        <dbReference type="Proteomes" id="UP000242180"/>
    </source>
</evidence>
<protein>
    <submittedName>
        <fullName evidence="1">Uncharacterized protein</fullName>
    </submittedName>
</protein>
<dbReference type="EMBL" id="MCGN01000031">
    <property type="protein sequence ID" value="ORY88685.1"/>
    <property type="molecule type" value="Genomic_DNA"/>
</dbReference>
<name>A0A1X2GYS9_SYNRA</name>
<dbReference type="InParanoid" id="A0A1X2GYS9"/>
<evidence type="ECO:0000313" key="1">
    <source>
        <dbReference type="EMBL" id="ORY88685.1"/>
    </source>
</evidence>
<accession>A0A1X2GYS9</accession>
<dbReference type="AlphaFoldDB" id="A0A1X2GYS9"/>
<dbReference type="Proteomes" id="UP000242180">
    <property type="component" value="Unassembled WGS sequence"/>
</dbReference>
<gene>
    <name evidence="1" type="ORF">BCR43DRAFT_509324</name>
</gene>
<reference evidence="1 2" key="1">
    <citation type="submission" date="2016-07" db="EMBL/GenBank/DDBJ databases">
        <title>Pervasive Adenine N6-methylation of Active Genes in Fungi.</title>
        <authorList>
            <consortium name="DOE Joint Genome Institute"/>
            <person name="Mondo S.J."/>
            <person name="Dannebaum R.O."/>
            <person name="Kuo R.C."/>
            <person name="Labutti K."/>
            <person name="Haridas S."/>
            <person name="Kuo A."/>
            <person name="Salamov A."/>
            <person name="Ahrendt S.R."/>
            <person name="Lipzen A."/>
            <person name="Sullivan W."/>
            <person name="Andreopoulos W.B."/>
            <person name="Clum A."/>
            <person name="Lindquist E."/>
            <person name="Daum C."/>
            <person name="Ramamoorthy G.K."/>
            <person name="Gryganskyi A."/>
            <person name="Culley D."/>
            <person name="Magnuson J.K."/>
            <person name="James T.Y."/>
            <person name="O'Malley M.A."/>
            <person name="Stajich J.E."/>
            <person name="Spatafora J.W."/>
            <person name="Visel A."/>
            <person name="Grigoriev I.V."/>
        </authorList>
    </citation>
    <scope>NUCLEOTIDE SEQUENCE [LARGE SCALE GENOMIC DNA]</scope>
    <source>
        <strain evidence="1 2">NRRL 2496</strain>
    </source>
</reference>